<keyword evidence="1" id="KW-0690">Ribosome biogenesis</keyword>
<keyword evidence="1" id="KW-0699">rRNA-binding</keyword>
<dbReference type="EC" id="3.6.1.-" evidence="1"/>
<feature type="region of interest" description="Disordered" evidence="2">
    <location>
        <begin position="1"/>
        <end position="34"/>
    </location>
</feature>
<feature type="binding site" evidence="1">
    <location>
        <begin position="163"/>
        <end position="166"/>
    </location>
    <ligand>
        <name>GTP</name>
        <dbReference type="ChEBI" id="CHEBI:37565"/>
    </ligand>
</feature>
<evidence type="ECO:0000313" key="5">
    <source>
        <dbReference type="Proteomes" id="UP001501536"/>
    </source>
</evidence>
<comment type="caution">
    <text evidence="1">Lacks conserved residue(s) required for the propagation of feature annotation.</text>
</comment>
<dbReference type="InterPro" id="IPR010914">
    <property type="entry name" value="RsgA_GTPase_dom"/>
</dbReference>
<feature type="compositionally biased region" description="Basic and acidic residues" evidence="2">
    <location>
        <begin position="25"/>
        <end position="34"/>
    </location>
</feature>
<keyword evidence="1" id="KW-0378">Hydrolase</keyword>
<dbReference type="PROSITE" id="PS50936">
    <property type="entry name" value="ENGC_GTPASE"/>
    <property type="match status" value="1"/>
</dbReference>
<feature type="binding site" evidence="1">
    <location>
        <begin position="230"/>
        <end position="238"/>
    </location>
    <ligand>
        <name>GTP</name>
        <dbReference type="ChEBI" id="CHEBI:37565"/>
    </ligand>
</feature>
<comment type="similarity">
    <text evidence="1">Belongs to the TRAFAC class YlqF/YawG GTPase family. RsgA subfamily.</text>
</comment>
<dbReference type="InterPro" id="IPR004881">
    <property type="entry name" value="Ribosome_biogen_GTPase_RsgA"/>
</dbReference>
<keyword evidence="1" id="KW-0342">GTP-binding</keyword>
<protein>
    <recommendedName>
        <fullName evidence="1">Small ribosomal subunit biogenesis GTPase RsgA</fullName>
        <ecNumber evidence="1">3.6.1.-</ecNumber>
    </recommendedName>
</protein>
<evidence type="ECO:0000256" key="1">
    <source>
        <dbReference type="HAMAP-Rule" id="MF_01820"/>
    </source>
</evidence>
<comment type="caution">
    <text evidence="4">The sequence shown here is derived from an EMBL/GenBank/DDBJ whole genome shotgun (WGS) entry which is preliminary data.</text>
</comment>
<sequence>MGRRHEDWDESSVRIRPNKRGTRPRTKDRPAHSDAVRGRIITVDRGRYTALVDEGLAEERLVIAARARELNRRPVVPGDFVGLVGDTSGQPNTLARLVRIEDRKTVLRRSADDTDPVERVVVANADQLVIVVAAANPEPRTGFIDRALVAAYDAGIHPVLCVTKADVKDPAGLLANYTHLDLDIVVSRSTADEASGVDARSAEGASARLERSALERLHELMDGEVSVVLGHSGVGKSTLVNALTGAERATGGVNAVTGRGRHTSSSALALRIPDASSGTWIIDTPGIRSFGLALVEPDRILEGFEDLLPGSESCPRGCTHAATEPGCGLDAWVASGEAGDHGPERLASYRRLIGAEDTESAKELGTVQ</sequence>
<comment type="function">
    <text evidence="1">One of several proteins that assist in the late maturation steps of the functional core of the 30S ribosomal subunit. Helps release RbfA from mature subunits. May play a role in the assembly of ribosomal proteins into the subunit. Circularly permuted GTPase that catalyzes slow GTP hydrolysis, GTPase activity is stimulated by the 30S ribosomal subunit.</text>
</comment>
<evidence type="ECO:0000256" key="2">
    <source>
        <dbReference type="SAM" id="MobiDB-lite"/>
    </source>
</evidence>
<dbReference type="Gene3D" id="1.10.40.50">
    <property type="entry name" value="Probable gtpase engc, domain 3"/>
    <property type="match status" value="1"/>
</dbReference>
<dbReference type="PANTHER" id="PTHR32120:SF11">
    <property type="entry name" value="SMALL RIBOSOMAL SUBUNIT BIOGENESIS GTPASE RSGA 1, MITOCHONDRIAL-RELATED"/>
    <property type="match status" value="1"/>
</dbReference>
<dbReference type="PANTHER" id="PTHR32120">
    <property type="entry name" value="SMALL RIBOSOMAL SUBUNIT BIOGENESIS GTPASE RSGA"/>
    <property type="match status" value="1"/>
</dbReference>
<keyword evidence="1" id="KW-0963">Cytoplasm</keyword>
<reference evidence="5" key="1">
    <citation type="journal article" date="2019" name="Int. J. Syst. Evol. Microbiol.">
        <title>The Global Catalogue of Microorganisms (GCM) 10K type strain sequencing project: providing services to taxonomists for standard genome sequencing and annotation.</title>
        <authorList>
            <consortium name="The Broad Institute Genomics Platform"/>
            <consortium name="The Broad Institute Genome Sequencing Center for Infectious Disease"/>
            <person name="Wu L."/>
            <person name="Ma J."/>
        </authorList>
    </citation>
    <scope>NUCLEOTIDE SEQUENCE [LARGE SCALE GENOMIC DNA]</scope>
    <source>
        <strain evidence="5">JCM 16961</strain>
    </source>
</reference>
<dbReference type="HAMAP" id="MF_01820">
    <property type="entry name" value="GTPase_RsgA"/>
    <property type="match status" value="1"/>
</dbReference>
<organism evidence="4 5">
    <name type="scientific">Zhihengliuella alba</name>
    <dbReference type="NCBI Taxonomy" id="547018"/>
    <lineage>
        <taxon>Bacteria</taxon>
        <taxon>Bacillati</taxon>
        <taxon>Actinomycetota</taxon>
        <taxon>Actinomycetes</taxon>
        <taxon>Micrococcales</taxon>
        <taxon>Micrococcaceae</taxon>
        <taxon>Zhihengliuella</taxon>
    </lineage>
</organism>
<dbReference type="Proteomes" id="UP001501536">
    <property type="component" value="Unassembled WGS sequence"/>
</dbReference>
<evidence type="ECO:0000313" key="4">
    <source>
        <dbReference type="EMBL" id="GAA3692367.1"/>
    </source>
</evidence>
<dbReference type="Pfam" id="PF03193">
    <property type="entry name" value="RsgA_GTPase"/>
    <property type="match status" value="1"/>
</dbReference>
<feature type="compositionally biased region" description="Basic and acidic residues" evidence="2">
    <location>
        <begin position="1"/>
        <end position="13"/>
    </location>
</feature>
<dbReference type="InterPro" id="IPR027417">
    <property type="entry name" value="P-loop_NTPase"/>
</dbReference>
<feature type="domain" description="EngC GTPase" evidence="3">
    <location>
        <begin position="123"/>
        <end position="288"/>
    </location>
</feature>
<dbReference type="SUPFAM" id="SSF52540">
    <property type="entry name" value="P-loop containing nucleoside triphosphate hydrolases"/>
    <property type="match status" value="1"/>
</dbReference>
<comment type="subunit">
    <text evidence="1">Monomer. Associates with 30S ribosomal subunit, binds 16S rRNA.</text>
</comment>
<keyword evidence="5" id="KW-1185">Reference proteome</keyword>
<proteinExistence type="inferred from homology"/>
<name>A0ABP7CPB4_9MICC</name>
<dbReference type="EMBL" id="BAABCJ010000001">
    <property type="protein sequence ID" value="GAA3692367.1"/>
    <property type="molecule type" value="Genomic_DNA"/>
</dbReference>
<dbReference type="Gene3D" id="3.40.50.300">
    <property type="entry name" value="P-loop containing nucleotide triphosphate hydrolases"/>
    <property type="match status" value="1"/>
</dbReference>
<gene>
    <name evidence="1 4" type="primary">rsgA</name>
    <name evidence="4" type="ORF">GCM10022377_00890</name>
</gene>
<dbReference type="RefSeq" id="WP_344878381.1">
    <property type="nucleotide sequence ID" value="NZ_BAABCJ010000001.1"/>
</dbReference>
<keyword evidence="1" id="KW-0547">Nucleotide-binding</keyword>
<dbReference type="CDD" id="cd01854">
    <property type="entry name" value="YjeQ_EngC"/>
    <property type="match status" value="1"/>
</dbReference>
<evidence type="ECO:0000259" key="3">
    <source>
        <dbReference type="PROSITE" id="PS50936"/>
    </source>
</evidence>
<comment type="subcellular location">
    <subcellularLocation>
        <location evidence="1">Cytoplasm</location>
    </subcellularLocation>
</comment>
<keyword evidence="1" id="KW-0694">RNA-binding</keyword>
<accession>A0ABP7CPB4</accession>